<dbReference type="WBParaSite" id="nRc.2.0.1.t47885-RA">
    <property type="protein sequence ID" value="nRc.2.0.1.t47885-RA"/>
    <property type="gene ID" value="nRc.2.0.1.g47885"/>
</dbReference>
<keyword evidence="1" id="KW-1185">Reference proteome</keyword>
<dbReference type="SUPFAM" id="SSF51735">
    <property type="entry name" value="NAD(P)-binding Rossmann-fold domains"/>
    <property type="match status" value="1"/>
</dbReference>
<dbReference type="Pfam" id="PF00106">
    <property type="entry name" value="adh_short"/>
    <property type="match status" value="1"/>
</dbReference>
<dbReference type="PANTHER" id="PTHR43975:SF2">
    <property type="entry name" value="EG:BACR7A4.14 PROTEIN-RELATED"/>
    <property type="match status" value="1"/>
</dbReference>
<dbReference type="PANTHER" id="PTHR43975">
    <property type="entry name" value="ZGC:101858"/>
    <property type="match status" value="1"/>
</dbReference>
<proteinExistence type="predicted"/>
<dbReference type="InterPro" id="IPR002347">
    <property type="entry name" value="SDR_fam"/>
</dbReference>
<dbReference type="AlphaFoldDB" id="A0A915L9S9"/>
<name>A0A915L9S9_ROMCU</name>
<dbReference type="Proteomes" id="UP000887565">
    <property type="component" value="Unplaced"/>
</dbReference>
<evidence type="ECO:0000313" key="2">
    <source>
        <dbReference type="WBParaSite" id="nRc.2.0.1.t47885-RA"/>
    </source>
</evidence>
<organism evidence="1 2">
    <name type="scientific">Romanomermis culicivorax</name>
    <name type="common">Nematode worm</name>
    <dbReference type="NCBI Taxonomy" id="13658"/>
    <lineage>
        <taxon>Eukaryota</taxon>
        <taxon>Metazoa</taxon>
        <taxon>Ecdysozoa</taxon>
        <taxon>Nematoda</taxon>
        <taxon>Enoplea</taxon>
        <taxon>Dorylaimia</taxon>
        <taxon>Mermithida</taxon>
        <taxon>Mermithoidea</taxon>
        <taxon>Mermithidae</taxon>
        <taxon>Romanomermis</taxon>
    </lineage>
</organism>
<evidence type="ECO:0000313" key="1">
    <source>
        <dbReference type="Proteomes" id="UP000887565"/>
    </source>
</evidence>
<sequence>SSSGIGAHAAVQFAKEKANLILHGRNEERLKQVIDQCLSENSHTKVVYVVGNICDEGIQHKLIDTALKNLHSIHVLPSWGFRSLLKYAAPCLHTD</sequence>
<accession>A0A915L9S9</accession>
<reference evidence="2" key="1">
    <citation type="submission" date="2022-11" db="UniProtKB">
        <authorList>
            <consortium name="WormBaseParasite"/>
        </authorList>
    </citation>
    <scope>IDENTIFICATION</scope>
</reference>
<dbReference type="InterPro" id="IPR036291">
    <property type="entry name" value="NAD(P)-bd_dom_sf"/>
</dbReference>
<dbReference type="Gene3D" id="3.40.50.720">
    <property type="entry name" value="NAD(P)-binding Rossmann-like Domain"/>
    <property type="match status" value="1"/>
</dbReference>
<protein>
    <submittedName>
        <fullName evidence="2">Uncharacterized protein</fullName>
    </submittedName>
</protein>